<dbReference type="Proteomes" id="UP000274756">
    <property type="component" value="Unassembled WGS sequence"/>
</dbReference>
<dbReference type="InterPro" id="IPR041698">
    <property type="entry name" value="Methyltransf_25"/>
</dbReference>
<name>A0A0N4U4I0_DRAME</name>
<evidence type="ECO:0000313" key="13">
    <source>
        <dbReference type="Proteomes" id="UP000274756"/>
    </source>
</evidence>
<keyword evidence="3" id="KW-0489">Methyltransferase</keyword>
<evidence type="ECO:0000313" key="12">
    <source>
        <dbReference type="Proteomes" id="UP000038040"/>
    </source>
</evidence>
<evidence type="ECO:0000259" key="9">
    <source>
        <dbReference type="Pfam" id="PF13649"/>
    </source>
</evidence>
<dbReference type="Pfam" id="PF17987">
    <property type="entry name" value="PMT2_N"/>
    <property type="match status" value="1"/>
</dbReference>
<protein>
    <recommendedName>
        <fullName evidence="5">phosphoethanolamine N-methyltransferase</fullName>
        <ecNumber evidence="5">2.1.1.103</ecNumber>
    </recommendedName>
</protein>
<evidence type="ECO:0000313" key="11">
    <source>
        <dbReference type="EMBL" id="VDN56080.1"/>
    </source>
</evidence>
<dbReference type="PANTHER" id="PTHR44307:SF2">
    <property type="entry name" value="PHOSPHOETHANOLAMINE METHYLTRANSFERASE ISOFORM X1"/>
    <property type="match status" value="1"/>
</dbReference>
<comment type="pathway">
    <text evidence="1">Phospholipid metabolism; phosphatidylcholine biosynthesis.</text>
</comment>
<evidence type="ECO:0000256" key="1">
    <source>
        <dbReference type="ARBA" id="ARBA00004969"/>
    </source>
</evidence>
<evidence type="ECO:0000256" key="2">
    <source>
        <dbReference type="ARBA" id="ARBA00005189"/>
    </source>
</evidence>
<evidence type="ECO:0000256" key="5">
    <source>
        <dbReference type="ARBA" id="ARBA00035674"/>
    </source>
</evidence>
<dbReference type="WBParaSite" id="DME_0000169301-mRNA-1">
    <property type="protein sequence ID" value="DME_0000169301-mRNA-1"/>
    <property type="gene ID" value="DME_0000169301"/>
</dbReference>
<dbReference type="AlphaFoldDB" id="A0A0N4U4I0"/>
<keyword evidence="4" id="KW-0808">Transferase</keyword>
<dbReference type="SUPFAM" id="SSF53335">
    <property type="entry name" value="S-adenosyl-L-methionine-dependent methyltransferases"/>
    <property type="match status" value="1"/>
</dbReference>
<dbReference type="GO" id="GO:0032259">
    <property type="term" value="P:methylation"/>
    <property type="evidence" value="ECO:0007669"/>
    <property type="project" value="UniProtKB-KW"/>
</dbReference>
<gene>
    <name evidence="11" type="ORF">DME_LOCUS6053</name>
</gene>
<evidence type="ECO:0000256" key="3">
    <source>
        <dbReference type="ARBA" id="ARBA00022603"/>
    </source>
</evidence>
<dbReference type="EMBL" id="UYYG01001154">
    <property type="protein sequence ID" value="VDN56080.1"/>
    <property type="molecule type" value="Genomic_DNA"/>
</dbReference>
<dbReference type="GO" id="GO:0000234">
    <property type="term" value="F:phosphoethanolamine N-methyltransferase activity"/>
    <property type="evidence" value="ECO:0007669"/>
    <property type="project" value="UniProtKB-EC"/>
</dbReference>
<dbReference type="STRING" id="318479.A0A0N4U4I0"/>
<feature type="domain" description="Phosphoethanolamine N-methyltransferase 2 N-terminal" evidence="10">
    <location>
        <begin position="44"/>
        <end position="154"/>
    </location>
</feature>
<evidence type="ECO:0000256" key="7">
    <source>
        <dbReference type="ARBA" id="ARBA00047622"/>
    </source>
</evidence>
<sequence length="383" mass="43322">MPAGEREVVQMVLRNIQGDPNNILLIDPTNTFTHDAFYDSLGNDTAITKRKGCDDLNDIDDDTFNVVVLNQVINTSKILDDPPRVDLLMKSILRVVLPQGTIVIRENLSNCPKINAMVQLTNFLDTYKTNLSNSSWSIKFVSMNQISDSIHAKNSKILLSNENITTFRDFLDTNQFTESGILVYEWVFGKDFISPGGAEENLKIMKRAFTLLEPGKKLLDIGCGIGGGVRQAASEFGLEVVGIDLSSNMLSIAIDRLQKCPDSRIRYCITDALKANFIPESFDYVLSRDALQHNDDIGKLFSNIHVLVSTGFQDVRVEAKNQRFREILNDELSRTIKGKSEFLKKFGDKEYEKIVNGWKDKLSYIDDDNMCWIELYAKKPNRI</sequence>
<dbReference type="EC" id="2.1.1.103" evidence="5"/>
<evidence type="ECO:0000313" key="14">
    <source>
        <dbReference type="WBParaSite" id="DME_0000169301-mRNA-1"/>
    </source>
</evidence>
<dbReference type="Gene3D" id="3.40.50.150">
    <property type="entry name" value="Vaccinia Virus protein VP39"/>
    <property type="match status" value="1"/>
</dbReference>
<evidence type="ECO:0000256" key="6">
    <source>
        <dbReference type="ARBA" id="ARBA00047619"/>
    </source>
</evidence>
<comment type="catalytic activity">
    <reaction evidence="6">
        <text>N,N-dimethylethanolamine phosphate + S-adenosyl-L-methionine = phosphocholine + S-adenosyl-L-homocysteine + H(+)</text>
        <dbReference type="Rhea" id="RHEA:25325"/>
        <dbReference type="ChEBI" id="CHEBI:15378"/>
        <dbReference type="ChEBI" id="CHEBI:57856"/>
        <dbReference type="ChEBI" id="CHEBI:58641"/>
        <dbReference type="ChEBI" id="CHEBI:59789"/>
        <dbReference type="ChEBI" id="CHEBI:295975"/>
        <dbReference type="EC" id="2.1.1.103"/>
    </reaction>
    <physiologicalReaction direction="left-to-right" evidence="6">
        <dbReference type="Rhea" id="RHEA:25326"/>
    </physiologicalReaction>
</comment>
<dbReference type="InterPro" id="IPR029063">
    <property type="entry name" value="SAM-dependent_MTases_sf"/>
</dbReference>
<dbReference type="Proteomes" id="UP000038040">
    <property type="component" value="Unplaced"/>
</dbReference>
<dbReference type="InterPro" id="IPR040516">
    <property type="entry name" value="PMT2_N"/>
</dbReference>
<dbReference type="OrthoDB" id="8300214at2759"/>
<reference evidence="11 13" key="2">
    <citation type="submission" date="2018-11" db="EMBL/GenBank/DDBJ databases">
        <authorList>
            <consortium name="Pathogen Informatics"/>
        </authorList>
    </citation>
    <scope>NUCLEOTIDE SEQUENCE [LARGE SCALE GENOMIC DNA]</scope>
</reference>
<evidence type="ECO:0000259" key="10">
    <source>
        <dbReference type="Pfam" id="PF17987"/>
    </source>
</evidence>
<evidence type="ECO:0000256" key="4">
    <source>
        <dbReference type="ARBA" id="ARBA00022679"/>
    </source>
</evidence>
<reference evidence="14" key="1">
    <citation type="submission" date="2017-02" db="UniProtKB">
        <authorList>
            <consortium name="WormBaseParasite"/>
        </authorList>
    </citation>
    <scope>IDENTIFICATION</scope>
</reference>
<dbReference type="Pfam" id="PF13649">
    <property type="entry name" value="Methyltransf_25"/>
    <property type="match status" value="1"/>
</dbReference>
<comment type="pathway">
    <text evidence="2">Lipid metabolism.</text>
</comment>
<accession>A0A0N4U4I0</accession>
<organism evidence="12 14">
    <name type="scientific">Dracunculus medinensis</name>
    <name type="common">Guinea worm</name>
    <dbReference type="NCBI Taxonomy" id="318479"/>
    <lineage>
        <taxon>Eukaryota</taxon>
        <taxon>Metazoa</taxon>
        <taxon>Ecdysozoa</taxon>
        <taxon>Nematoda</taxon>
        <taxon>Chromadorea</taxon>
        <taxon>Rhabditida</taxon>
        <taxon>Spirurina</taxon>
        <taxon>Dracunculoidea</taxon>
        <taxon>Dracunculidae</taxon>
        <taxon>Dracunculus</taxon>
    </lineage>
</organism>
<feature type="domain" description="Methyltransferase" evidence="9">
    <location>
        <begin position="219"/>
        <end position="308"/>
    </location>
</feature>
<proteinExistence type="predicted"/>
<evidence type="ECO:0000256" key="8">
    <source>
        <dbReference type="ARBA" id="ARBA00047841"/>
    </source>
</evidence>
<dbReference type="PANTHER" id="PTHR44307">
    <property type="entry name" value="PHOSPHOETHANOLAMINE METHYLTRANSFERASE"/>
    <property type="match status" value="1"/>
</dbReference>
<comment type="catalytic activity">
    <reaction evidence="7">
        <text>phosphoethanolamine + S-adenosyl-L-methionine = N-methylethanolamine phosphate + S-adenosyl-L-homocysteine + H(+)</text>
        <dbReference type="Rhea" id="RHEA:20365"/>
        <dbReference type="ChEBI" id="CHEBI:15378"/>
        <dbReference type="ChEBI" id="CHEBI:57781"/>
        <dbReference type="ChEBI" id="CHEBI:57856"/>
        <dbReference type="ChEBI" id="CHEBI:58190"/>
        <dbReference type="ChEBI" id="CHEBI:59789"/>
        <dbReference type="EC" id="2.1.1.103"/>
    </reaction>
    <physiologicalReaction direction="left-to-right" evidence="7">
        <dbReference type="Rhea" id="RHEA:20366"/>
    </physiologicalReaction>
</comment>
<dbReference type="CDD" id="cd02440">
    <property type="entry name" value="AdoMet_MTases"/>
    <property type="match status" value="1"/>
</dbReference>
<keyword evidence="13" id="KW-1185">Reference proteome</keyword>
<comment type="catalytic activity">
    <reaction evidence="8">
        <text>N-methylethanolamine phosphate + S-adenosyl-L-methionine = N,N-dimethylethanolamine phosphate + S-adenosyl-L-homocysteine + H(+)</text>
        <dbReference type="Rhea" id="RHEA:25321"/>
        <dbReference type="ChEBI" id="CHEBI:15378"/>
        <dbReference type="ChEBI" id="CHEBI:57781"/>
        <dbReference type="ChEBI" id="CHEBI:57856"/>
        <dbReference type="ChEBI" id="CHEBI:58641"/>
        <dbReference type="ChEBI" id="CHEBI:59789"/>
        <dbReference type="EC" id="2.1.1.103"/>
    </reaction>
    <physiologicalReaction direction="left-to-right" evidence="8">
        <dbReference type="Rhea" id="RHEA:25322"/>
    </physiologicalReaction>
</comment>